<name>Q1GUF7_SPHAL</name>
<dbReference type="SUPFAM" id="SSF52425">
    <property type="entry name" value="Cryptochrome/photolyase, N-terminal domain"/>
    <property type="match status" value="1"/>
</dbReference>
<gene>
    <name evidence="9" type="ordered locus">Sala_0998</name>
</gene>
<keyword evidence="10" id="KW-1185">Reference proteome</keyword>
<dbReference type="InterPro" id="IPR036134">
    <property type="entry name" value="Crypto/Photolyase_FAD-like_sf"/>
</dbReference>
<dbReference type="PRINTS" id="PR00147">
    <property type="entry name" value="DNAPHOTLYASE"/>
</dbReference>
<dbReference type="GO" id="GO:0006950">
    <property type="term" value="P:response to stress"/>
    <property type="evidence" value="ECO:0007669"/>
    <property type="project" value="UniProtKB-ARBA"/>
</dbReference>
<comment type="cofactor">
    <cofactor evidence="1">
        <name>(6R)-5,10-methylene-5,6,7,8-tetrahydrofolate</name>
        <dbReference type="ChEBI" id="CHEBI:15636"/>
    </cofactor>
</comment>
<dbReference type="GO" id="GO:0006139">
    <property type="term" value="P:nucleobase-containing compound metabolic process"/>
    <property type="evidence" value="ECO:0007669"/>
    <property type="project" value="UniProtKB-ARBA"/>
</dbReference>
<dbReference type="GO" id="GO:0003677">
    <property type="term" value="F:DNA binding"/>
    <property type="evidence" value="ECO:0007669"/>
    <property type="project" value="TreeGrafter"/>
</dbReference>
<dbReference type="eggNOG" id="COG0415">
    <property type="taxonomic scope" value="Bacteria"/>
</dbReference>
<evidence type="ECO:0000313" key="9">
    <source>
        <dbReference type="EMBL" id="ABF52715.1"/>
    </source>
</evidence>
<dbReference type="PANTHER" id="PTHR11455:SF9">
    <property type="entry name" value="CRYPTOCHROME CIRCADIAN CLOCK 5 ISOFORM X1"/>
    <property type="match status" value="1"/>
</dbReference>
<keyword evidence="3 5" id="KW-0274">FAD</keyword>
<dbReference type="KEGG" id="sal:Sala_0998"/>
<dbReference type="OrthoDB" id="9772484at2"/>
<keyword evidence="9" id="KW-0456">Lyase</keyword>
<dbReference type="AlphaFoldDB" id="Q1GUF7"/>
<dbReference type="Gene3D" id="3.40.50.620">
    <property type="entry name" value="HUPs"/>
    <property type="match status" value="1"/>
</dbReference>
<feature type="site" description="Electron transfer via tryptophanyl radical" evidence="6">
    <location>
        <position position="374"/>
    </location>
</feature>
<dbReference type="Gene3D" id="1.10.579.10">
    <property type="entry name" value="DNA Cyclobutane Dipyrimidine Photolyase, subunit A, domain 3"/>
    <property type="match status" value="1"/>
</dbReference>
<dbReference type="InterPro" id="IPR014729">
    <property type="entry name" value="Rossmann-like_a/b/a_fold"/>
</dbReference>
<comment type="cofactor">
    <cofactor evidence="5">
        <name>FAD</name>
        <dbReference type="ChEBI" id="CHEBI:57692"/>
    </cofactor>
    <text evidence="5">Binds 1 FAD per subunit.</text>
</comment>
<dbReference type="EMBL" id="CP000356">
    <property type="protein sequence ID" value="ABF52715.1"/>
    <property type="molecule type" value="Genomic_DNA"/>
</dbReference>
<feature type="binding site" evidence="5">
    <location>
        <begin position="229"/>
        <end position="233"/>
    </location>
    <ligand>
        <name>FAD</name>
        <dbReference type="ChEBI" id="CHEBI:57692"/>
    </ligand>
</feature>
<dbReference type="PROSITE" id="PS00394">
    <property type="entry name" value="DNA_PHOTOLYASES_1_1"/>
    <property type="match status" value="1"/>
</dbReference>
<accession>Q1GUF7</accession>
<dbReference type="PROSITE" id="PS00691">
    <property type="entry name" value="DNA_PHOTOLYASES_1_2"/>
    <property type="match status" value="1"/>
</dbReference>
<proteinExistence type="inferred from homology"/>
<dbReference type="Pfam" id="PF00875">
    <property type="entry name" value="DNA_photolyase"/>
    <property type="match status" value="1"/>
</dbReference>
<dbReference type="HOGENOM" id="CLU_010348_2_2_5"/>
<evidence type="ECO:0000256" key="5">
    <source>
        <dbReference type="PIRSR" id="PIRSR602081-1"/>
    </source>
</evidence>
<dbReference type="STRING" id="317655.Sala_0998"/>
<dbReference type="PANTHER" id="PTHR11455">
    <property type="entry name" value="CRYPTOCHROME"/>
    <property type="match status" value="1"/>
</dbReference>
<reference evidence="9 10" key="1">
    <citation type="journal article" date="2009" name="Proc. Natl. Acad. Sci. U.S.A.">
        <title>The genomic basis of trophic strategy in marine bacteria.</title>
        <authorList>
            <person name="Lauro F.M."/>
            <person name="McDougald D."/>
            <person name="Thomas T."/>
            <person name="Williams T.J."/>
            <person name="Egan S."/>
            <person name="Rice S."/>
            <person name="DeMaere M.Z."/>
            <person name="Ting L."/>
            <person name="Ertan H."/>
            <person name="Johnson J."/>
            <person name="Ferriera S."/>
            <person name="Lapidus A."/>
            <person name="Anderson I."/>
            <person name="Kyrpides N."/>
            <person name="Munk A.C."/>
            <person name="Detter C."/>
            <person name="Han C.S."/>
            <person name="Brown M.V."/>
            <person name="Robb F.T."/>
            <person name="Kjelleberg S."/>
            <person name="Cavicchioli R."/>
        </authorList>
    </citation>
    <scope>NUCLEOTIDE SEQUENCE [LARGE SCALE GENOMIC DNA]</scope>
    <source>
        <strain evidence="10">DSM 13593 / LMG 18877 / RB2256</strain>
    </source>
</reference>
<evidence type="ECO:0000256" key="2">
    <source>
        <dbReference type="ARBA" id="ARBA00022630"/>
    </source>
</evidence>
<dbReference type="Proteomes" id="UP000006578">
    <property type="component" value="Chromosome"/>
</dbReference>
<feature type="binding site" evidence="5">
    <location>
        <position position="261"/>
    </location>
    <ligand>
        <name>FAD</name>
        <dbReference type="ChEBI" id="CHEBI:57692"/>
    </ligand>
</feature>
<protein>
    <submittedName>
        <fullName evidence="9">Deoxyribodipyrimidine photo-lyase type I</fullName>
        <ecNumber evidence="9">4.1.99.3</ecNumber>
    </submittedName>
</protein>
<dbReference type="InterPro" id="IPR036155">
    <property type="entry name" value="Crypto/Photolyase_N_sf"/>
</dbReference>
<dbReference type="SUPFAM" id="SSF48173">
    <property type="entry name" value="Cryptochrome/photolyase FAD-binding domain"/>
    <property type="match status" value="1"/>
</dbReference>
<dbReference type="InterPro" id="IPR005101">
    <property type="entry name" value="Cryptochr/Photolyase_FAD-bd"/>
</dbReference>
<evidence type="ECO:0000256" key="3">
    <source>
        <dbReference type="ARBA" id="ARBA00022827"/>
    </source>
</evidence>
<keyword evidence="2 5" id="KW-0285">Flavoprotein</keyword>
<dbReference type="GO" id="GO:0009416">
    <property type="term" value="P:response to light stimulus"/>
    <property type="evidence" value="ECO:0007669"/>
    <property type="project" value="TreeGrafter"/>
</dbReference>
<dbReference type="InterPro" id="IPR018394">
    <property type="entry name" value="DNA_photolyase_1_CS_C"/>
</dbReference>
<dbReference type="InterPro" id="IPR002081">
    <property type="entry name" value="Cryptochrome/DNA_photolyase_1"/>
</dbReference>
<dbReference type="PROSITE" id="PS51645">
    <property type="entry name" value="PHR_CRY_ALPHA_BETA"/>
    <property type="match status" value="1"/>
</dbReference>
<dbReference type="InterPro" id="IPR006050">
    <property type="entry name" value="DNA_photolyase_N"/>
</dbReference>
<dbReference type="EC" id="4.1.99.3" evidence="9"/>
<evidence type="ECO:0000313" key="10">
    <source>
        <dbReference type="Proteomes" id="UP000006578"/>
    </source>
</evidence>
<keyword evidence="4 7" id="KW-0157">Chromophore</keyword>
<organism evidence="9 10">
    <name type="scientific">Sphingopyxis alaskensis (strain DSM 13593 / LMG 18877 / RB2256)</name>
    <name type="common">Sphingomonas alaskensis</name>
    <dbReference type="NCBI Taxonomy" id="317655"/>
    <lineage>
        <taxon>Bacteria</taxon>
        <taxon>Pseudomonadati</taxon>
        <taxon>Pseudomonadota</taxon>
        <taxon>Alphaproteobacteria</taxon>
        <taxon>Sphingomonadales</taxon>
        <taxon>Sphingomonadaceae</taxon>
        <taxon>Sphingopyxis</taxon>
    </lineage>
</organism>
<dbReference type="RefSeq" id="WP_011541303.1">
    <property type="nucleotide sequence ID" value="NC_008048.1"/>
</dbReference>
<comment type="similarity">
    <text evidence="7">Belongs to the DNA photolyase family.</text>
</comment>
<sequence length="457" mass="51350">MTASLLWLRQDLRVHDHPALLAAIAGGAVIPVFILDDETPGTWKIGAAQRWWLHHSLTALGASLKKRGSKLILRRGAAHTELARIARETGSRRIHATHAYEPWWKHSEERLPTDIALVLHDGNYLAAPDSIVNGQGARYRVFTPWYRRLLDHMPPTLPQAAPDAVPAPASWPRSDDLADWDLLPTRPNWAAGFGAWCPGEKGAWRAARDWLDAIGDYKARRDYPAQPATSRLSPHLHFGEISPRALWHAIGERDDAGAESYRSELGWREHGINLVDQMPDYADRNGRELFDRFAWRTGADADRDFAAWTRGRTGYPVVDAGMRELWQTGWMHNRVRMVTASFLVKHLLIDWRRGERWFWDTLLDADLGSNAMNWQYVAGTGVDAPVFSRIMSPLLQCERFAMADYVRAHVPELAHLSDAEIAASHGRDSGAPGYPEPLIGHEAARARALAAWEAARG</sequence>
<evidence type="ECO:0000259" key="8">
    <source>
        <dbReference type="PROSITE" id="PS51645"/>
    </source>
</evidence>
<evidence type="ECO:0000256" key="6">
    <source>
        <dbReference type="PIRSR" id="PIRSR602081-2"/>
    </source>
</evidence>
<evidence type="ECO:0000256" key="4">
    <source>
        <dbReference type="ARBA" id="ARBA00022991"/>
    </source>
</evidence>
<feature type="site" description="Electron transfer via tryptophanyl radical" evidence="6">
    <location>
        <position position="295"/>
    </location>
</feature>
<feature type="domain" description="Photolyase/cryptochrome alpha/beta" evidence="8">
    <location>
        <begin position="2"/>
        <end position="125"/>
    </location>
</feature>
<dbReference type="Gene3D" id="1.25.40.80">
    <property type="match status" value="1"/>
</dbReference>
<feature type="binding site" evidence="5">
    <location>
        <begin position="364"/>
        <end position="366"/>
    </location>
    <ligand>
        <name>FAD</name>
        <dbReference type="ChEBI" id="CHEBI:57692"/>
    </ligand>
</feature>
<evidence type="ECO:0000256" key="1">
    <source>
        <dbReference type="ARBA" id="ARBA00001932"/>
    </source>
</evidence>
<dbReference type="GO" id="GO:0071949">
    <property type="term" value="F:FAD binding"/>
    <property type="evidence" value="ECO:0007669"/>
    <property type="project" value="TreeGrafter"/>
</dbReference>
<dbReference type="Pfam" id="PF03441">
    <property type="entry name" value="FAD_binding_7"/>
    <property type="match status" value="1"/>
</dbReference>
<dbReference type="GO" id="GO:0003904">
    <property type="term" value="F:deoxyribodipyrimidine photo-lyase activity"/>
    <property type="evidence" value="ECO:0007669"/>
    <property type="project" value="UniProtKB-EC"/>
</dbReference>
<feature type="site" description="Electron transfer via tryptophanyl radical" evidence="6">
    <location>
        <position position="351"/>
    </location>
</feature>
<evidence type="ECO:0000256" key="7">
    <source>
        <dbReference type="RuleBase" id="RU004182"/>
    </source>
</evidence>
<feature type="binding site" evidence="5">
    <location>
        <position position="217"/>
    </location>
    <ligand>
        <name>FAD</name>
        <dbReference type="ChEBI" id="CHEBI:57692"/>
    </ligand>
</feature>